<evidence type="ECO:0000256" key="2">
    <source>
        <dbReference type="ARBA" id="ARBA00009677"/>
    </source>
</evidence>
<comment type="similarity">
    <text evidence="2 4">Belongs to the flagella basal body rod proteins family.</text>
</comment>
<evidence type="ECO:0000259" key="5">
    <source>
        <dbReference type="Pfam" id="PF06429"/>
    </source>
</evidence>
<comment type="subcellular location">
    <subcellularLocation>
        <location evidence="1 4">Bacterial flagellum basal body</location>
    </subcellularLocation>
</comment>
<name>A0A7X1B7V9_9BACT</name>
<keyword evidence="7" id="KW-0969">Cilium</keyword>
<accession>A0A7X1B7V9</accession>
<dbReference type="PANTHER" id="PTHR30435">
    <property type="entry name" value="FLAGELLAR PROTEIN"/>
    <property type="match status" value="1"/>
</dbReference>
<dbReference type="InterPro" id="IPR020013">
    <property type="entry name" value="Flagellar_FlgE/F/G"/>
</dbReference>
<dbReference type="Pfam" id="PF22692">
    <property type="entry name" value="LlgE_F_G_D1"/>
    <property type="match status" value="1"/>
</dbReference>
<keyword evidence="3 4" id="KW-0975">Bacterial flagellum</keyword>
<feature type="domain" description="Flagellar hook protein FlgE/F/G-like D1" evidence="6">
    <location>
        <begin position="89"/>
        <end position="154"/>
    </location>
</feature>
<dbReference type="InterPro" id="IPR053967">
    <property type="entry name" value="LlgE_F_G-like_D1"/>
</dbReference>
<dbReference type="SUPFAM" id="SSF117143">
    <property type="entry name" value="Flagellar hook protein flgE"/>
    <property type="match status" value="1"/>
</dbReference>
<dbReference type="NCBIfam" id="TIGR03506">
    <property type="entry name" value="FlgEFG_subfam"/>
    <property type="match status" value="1"/>
</dbReference>
<reference evidence="7 8" key="1">
    <citation type="submission" date="2020-07" db="EMBL/GenBank/DDBJ databases">
        <authorList>
            <person name="Feng X."/>
        </authorList>
    </citation>
    <scope>NUCLEOTIDE SEQUENCE [LARGE SCALE GENOMIC DNA]</scope>
    <source>
        <strain evidence="7 8">JCM23202</strain>
    </source>
</reference>
<dbReference type="InterPro" id="IPR037925">
    <property type="entry name" value="FlgE/F/G-like"/>
</dbReference>
<dbReference type="Pfam" id="PF06429">
    <property type="entry name" value="Flg_bbr_C"/>
    <property type="match status" value="1"/>
</dbReference>
<evidence type="ECO:0000259" key="6">
    <source>
        <dbReference type="Pfam" id="PF22692"/>
    </source>
</evidence>
<gene>
    <name evidence="7" type="ORF">H5P27_08220</name>
</gene>
<feature type="domain" description="Flagellar basal-body/hook protein C-terminal" evidence="5">
    <location>
        <begin position="203"/>
        <end position="245"/>
    </location>
</feature>
<proteinExistence type="inferred from homology"/>
<evidence type="ECO:0000256" key="3">
    <source>
        <dbReference type="ARBA" id="ARBA00023143"/>
    </source>
</evidence>
<evidence type="ECO:0000256" key="1">
    <source>
        <dbReference type="ARBA" id="ARBA00004117"/>
    </source>
</evidence>
<dbReference type="InterPro" id="IPR010930">
    <property type="entry name" value="Flg_bb/hook_C_dom"/>
</dbReference>
<keyword evidence="7" id="KW-0966">Cell projection</keyword>
<dbReference type="Proteomes" id="UP000526501">
    <property type="component" value="Unassembled WGS sequence"/>
</dbReference>
<comment type="caution">
    <text evidence="7">The sequence shown here is derived from an EMBL/GenBank/DDBJ whole genome shotgun (WGS) entry which is preliminary data.</text>
</comment>
<protein>
    <submittedName>
        <fullName evidence="7">Flagellar hook-basal body protein</fullName>
    </submittedName>
</protein>
<keyword evidence="7" id="KW-0282">Flagellum</keyword>
<dbReference type="AlphaFoldDB" id="A0A7X1B7V9"/>
<sequence>MLNGVYQNAAAMTGLENWNNSIAQNIAQSSVPGYKKALLSFEGVEAGSVGVKDQFGNILEHASIQTKGVGSVDFSEGSIVTTNGELDFAIEGEGFFELRADDGQLVYTRDGQFKVNDEGELVSKQGFHVMSDTRNIIQLIPDGGPVQAAKDGTVRQGGQKVAELSLRSVEDTSSMIRSHGGFILTGDNKSNAIDADSRFVRHGSLEQSNVSATTEMINLINVSRSFQLNQKVIQQHDDALGKAIQSLGGH</sequence>
<organism evidence="7 8">
    <name type="scientific">Pelagicoccus albus</name>
    <dbReference type="NCBI Taxonomy" id="415222"/>
    <lineage>
        <taxon>Bacteria</taxon>
        <taxon>Pseudomonadati</taxon>
        <taxon>Verrucomicrobiota</taxon>
        <taxon>Opitutia</taxon>
        <taxon>Puniceicoccales</taxon>
        <taxon>Pelagicoccaceae</taxon>
        <taxon>Pelagicoccus</taxon>
    </lineage>
</organism>
<dbReference type="GO" id="GO:0009425">
    <property type="term" value="C:bacterial-type flagellum basal body"/>
    <property type="evidence" value="ECO:0007669"/>
    <property type="project" value="UniProtKB-SubCell"/>
</dbReference>
<dbReference type="GO" id="GO:0071978">
    <property type="term" value="P:bacterial-type flagellum-dependent swarming motility"/>
    <property type="evidence" value="ECO:0007669"/>
    <property type="project" value="TreeGrafter"/>
</dbReference>
<evidence type="ECO:0000313" key="7">
    <source>
        <dbReference type="EMBL" id="MBC2606028.1"/>
    </source>
</evidence>
<keyword evidence="8" id="KW-1185">Reference proteome</keyword>
<dbReference type="EMBL" id="JACHVC010000007">
    <property type="protein sequence ID" value="MBC2606028.1"/>
    <property type="molecule type" value="Genomic_DNA"/>
</dbReference>
<dbReference type="RefSeq" id="WP_185659912.1">
    <property type="nucleotide sequence ID" value="NZ_CAWPOO010000007.1"/>
</dbReference>
<dbReference type="PANTHER" id="PTHR30435:SF19">
    <property type="entry name" value="FLAGELLAR BASAL-BODY ROD PROTEIN FLGG"/>
    <property type="match status" value="1"/>
</dbReference>
<evidence type="ECO:0000256" key="4">
    <source>
        <dbReference type="RuleBase" id="RU362116"/>
    </source>
</evidence>
<evidence type="ECO:0000313" key="8">
    <source>
        <dbReference type="Proteomes" id="UP000526501"/>
    </source>
</evidence>